<proteinExistence type="predicted"/>
<feature type="transmembrane region" description="Helical" evidence="2">
    <location>
        <begin position="83"/>
        <end position="102"/>
    </location>
</feature>
<dbReference type="AlphaFoldDB" id="A0A6G1ECX1"/>
<feature type="compositionally biased region" description="Polar residues" evidence="1">
    <location>
        <begin position="1"/>
        <end position="11"/>
    </location>
</feature>
<keyword evidence="2" id="KW-0472">Membrane</keyword>
<accession>A0A6G1ECX1</accession>
<keyword evidence="2" id="KW-1133">Transmembrane helix</keyword>
<gene>
    <name evidence="3" type="ORF">E2562_001046</name>
</gene>
<dbReference type="EMBL" id="SPHZ02000003">
    <property type="protein sequence ID" value="KAF0922640.1"/>
    <property type="molecule type" value="Genomic_DNA"/>
</dbReference>
<feature type="region of interest" description="Disordered" evidence="1">
    <location>
        <begin position="1"/>
        <end position="46"/>
    </location>
</feature>
<protein>
    <submittedName>
        <fullName evidence="3">Uncharacterized protein</fullName>
    </submittedName>
</protein>
<sequence length="105" mass="11335">MAVSTTTCSKMVTSSTTTAGVGSSTPVPALGSASAPPETVLDNTPASPRTAARVAPFQLGTACSAWLGWSILLWLFFFKEDSFFTFFFHCLGILNFFMWFGLHEI</sequence>
<feature type="transmembrane region" description="Helical" evidence="2">
    <location>
        <begin position="57"/>
        <end position="77"/>
    </location>
</feature>
<name>A0A6G1ECX1_9ORYZ</name>
<dbReference type="Proteomes" id="UP000479710">
    <property type="component" value="Unassembled WGS sequence"/>
</dbReference>
<feature type="compositionally biased region" description="Low complexity" evidence="1">
    <location>
        <begin position="12"/>
        <end position="25"/>
    </location>
</feature>
<evidence type="ECO:0000256" key="2">
    <source>
        <dbReference type="SAM" id="Phobius"/>
    </source>
</evidence>
<evidence type="ECO:0000256" key="1">
    <source>
        <dbReference type="SAM" id="MobiDB-lite"/>
    </source>
</evidence>
<evidence type="ECO:0000313" key="4">
    <source>
        <dbReference type="Proteomes" id="UP000479710"/>
    </source>
</evidence>
<evidence type="ECO:0000313" key="3">
    <source>
        <dbReference type="EMBL" id="KAF0922640.1"/>
    </source>
</evidence>
<keyword evidence="4" id="KW-1185">Reference proteome</keyword>
<organism evidence="3 4">
    <name type="scientific">Oryza meyeriana var. granulata</name>
    <dbReference type="NCBI Taxonomy" id="110450"/>
    <lineage>
        <taxon>Eukaryota</taxon>
        <taxon>Viridiplantae</taxon>
        <taxon>Streptophyta</taxon>
        <taxon>Embryophyta</taxon>
        <taxon>Tracheophyta</taxon>
        <taxon>Spermatophyta</taxon>
        <taxon>Magnoliopsida</taxon>
        <taxon>Liliopsida</taxon>
        <taxon>Poales</taxon>
        <taxon>Poaceae</taxon>
        <taxon>BOP clade</taxon>
        <taxon>Oryzoideae</taxon>
        <taxon>Oryzeae</taxon>
        <taxon>Oryzinae</taxon>
        <taxon>Oryza</taxon>
        <taxon>Oryza meyeriana</taxon>
    </lineage>
</organism>
<comment type="caution">
    <text evidence="3">The sequence shown here is derived from an EMBL/GenBank/DDBJ whole genome shotgun (WGS) entry which is preliminary data.</text>
</comment>
<reference evidence="3 4" key="1">
    <citation type="submission" date="2019-11" db="EMBL/GenBank/DDBJ databases">
        <title>Whole genome sequence of Oryza granulata.</title>
        <authorList>
            <person name="Li W."/>
        </authorList>
    </citation>
    <scope>NUCLEOTIDE SEQUENCE [LARGE SCALE GENOMIC DNA]</scope>
    <source>
        <strain evidence="4">cv. Menghai</strain>
        <tissue evidence="3">Leaf</tissue>
    </source>
</reference>
<keyword evidence="2" id="KW-0812">Transmembrane</keyword>